<dbReference type="Pfam" id="PF13192">
    <property type="entry name" value="Thioredoxin_3"/>
    <property type="match status" value="1"/>
</dbReference>
<feature type="active site" description="Nucleophile" evidence="1">
    <location>
        <position position="13"/>
    </location>
</feature>
<protein>
    <submittedName>
        <fullName evidence="4">Small redox-active disulfide protein 2</fullName>
    </submittedName>
</protein>
<dbReference type="PANTHER" id="PTHR36450">
    <property type="entry name" value="THIOREDOXIN"/>
    <property type="match status" value="1"/>
</dbReference>
<evidence type="ECO:0000256" key="2">
    <source>
        <dbReference type="PIRSR" id="PIRSR037031-51"/>
    </source>
</evidence>
<dbReference type="AlphaFoldDB" id="A0A1M5XBX8"/>
<accession>A0A1M5XBX8</accession>
<dbReference type="Gene3D" id="3.40.30.10">
    <property type="entry name" value="Glutaredoxin"/>
    <property type="match status" value="1"/>
</dbReference>
<proteinExistence type="predicted"/>
<feature type="active site" description="Nucleophile" evidence="1">
    <location>
        <position position="10"/>
    </location>
</feature>
<keyword evidence="2" id="KW-0676">Redox-active center</keyword>
<dbReference type="InterPro" id="IPR036249">
    <property type="entry name" value="Thioredoxin-like_sf"/>
</dbReference>
<dbReference type="STRING" id="1123281.SAMN02745180_01632"/>
<dbReference type="SUPFAM" id="SSF52833">
    <property type="entry name" value="Thioredoxin-like"/>
    <property type="match status" value="1"/>
</dbReference>
<keyword evidence="2" id="KW-1015">Disulfide bond</keyword>
<dbReference type="PIRSF" id="PIRSF037031">
    <property type="entry name" value="Redox_disulphide_2"/>
    <property type="match status" value="1"/>
</dbReference>
<dbReference type="OrthoDB" id="9800630at2"/>
<dbReference type="Proteomes" id="UP000184389">
    <property type="component" value="Unassembled WGS sequence"/>
</dbReference>
<feature type="disulfide bond" description="Redox-active" evidence="2">
    <location>
        <begin position="10"/>
        <end position="13"/>
    </location>
</feature>
<name>A0A1M5XBX8_9FIRM</name>
<dbReference type="PANTHER" id="PTHR36450:SF1">
    <property type="entry name" value="THIOREDOXIN"/>
    <property type="match status" value="1"/>
</dbReference>
<evidence type="ECO:0000313" key="4">
    <source>
        <dbReference type="EMBL" id="SHH97321.1"/>
    </source>
</evidence>
<evidence type="ECO:0000313" key="5">
    <source>
        <dbReference type="Proteomes" id="UP000184389"/>
    </source>
</evidence>
<dbReference type="EMBL" id="FQXR01000006">
    <property type="protein sequence ID" value="SHH97321.1"/>
    <property type="molecule type" value="Genomic_DNA"/>
</dbReference>
<feature type="domain" description="Thioredoxin-like fold" evidence="3">
    <location>
        <begin position="1"/>
        <end position="74"/>
    </location>
</feature>
<dbReference type="InterPro" id="IPR005243">
    <property type="entry name" value="THIRX-like_proc"/>
</dbReference>
<dbReference type="NCBIfam" id="TIGR00412">
    <property type="entry name" value="redox_disulf_2"/>
    <property type="match status" value="1"/>
</dbReference>
<keyword evidence="5" id="KW-1185">Reference proteome</keyword>
<evidence type="ECO:0000256" key="1">
    <source>
        <dbReference type="PIRSR" id="PIRSR037031-50"/>
    </source>
</evidence>
<sequence>MIIKILGVGCSKCEKLEKNVKKAVEELGIEATVEKVEDLKEIVSYGVMTSPALVIDEKVVFAGKVPSTKEIKKLF</sequence>
<reference evidence="4 5" key="1">
    <citation type="submission" date="2016-11" db="EMBL/GenBank/DDBJ databases">
        <authorList>
            <person name="Jaros S."/>
            <person name="Januszkiewicz K."/>
            <person name="Wedrychowicz H."/>
        </authorList>
    </citation>
    <scope>NUCLEOTIDE SEQUENCE [LARGE SCALE GENOMIC DNA]</scope>
    <source>
        <strain evidence="4 5">DSM 13106</strain>
    </source>
</reference>
<organism evidence="4 5">
    <name type="scientific">Sporanaerobacter acetigenes DSM 13106</name>
    <dbReference type="NCBI Taxonomy" id="1123281"/>
    <lineage>
        <taxon>Bacteria</taxon>
        <taxon>Bacillati</taxon>
        <taxon>Bacillota</taxon>
        <taxon>Tissierellia</taxon>
        <taxon>Tissierellales</taxon>
        <taxon>Sporanaerobacteraceae</taxon>
        <taxon>Sporanaerobacter</taxon>
    </lineage>
</organism>
<evidence type="ECO:0000259" key="3">
    <source>
        <dbReference type="Pfam" id="PF13192"/>
    </source>
</evidence>
<gene>
    <name evidence="4" type="ORF">SAMN02745180_01632</name>
</gene>
<dbReference type="InterPro" id="IPR012336">
    <property type="entry name" value="Thioredoxin-like_fold"/>
</dbReference>
<dbReference type="RefSeq" id="WP_072744292.1">
    <property type="nucleotide sequence ID" value="NZ_FQXR01000006.1"/>
</dbReference>